<name>A0AAD1MHS0_9MYCO</name>
<evidence type="ECO:0000313" key="1">
    <source>
        <dbReference type="EMBL" id="BBX23036.1"/>
    </source>
</evidence>
<dbReference type="Proteomes" id="UP000467636">
    <property type="component" value="Chromosome"/>
</dbReference>
<dbReference type="EMBL" id="AP022564">
    <property type="protein sequence ID" value="BBX23036.1"/>
    <property type="molecule type" value="Genomic_DNA"/>
</dbReference>
<proteinExistence type="predicted"/>
<reference evidence="1 2" key="1">
    <citation type="journal article" date="2019" name="Emerg. Microbes Infect.">
        <title>Comprehensive subspecies identification of 175 nontuberculous mycobacteria species based on 7547 genomic profiles.</title>
        <authorList>
            <person name="Matsumoto Y."/>
            <person name="Kinjo T."/>
            <person name="Motooka D."/>
            <person name="Nabeya D."/>
            <person name="Jung N."/>
            <person name="Uechi K."/>
            <person name="Horii T."/>
            <person name="Iida T."/>
            <person name="Fujita J."/>
            <person name="Nakamura S."/>
        </authorList>
    </citation>
    <scope>NUCLEOTIDE SEQUENCE [LARGE SCALE GENOMIC DNA]</scope>
    <source>
        <strain evidence="1 2">JCM 12143</strain>
    </source>
</reference>
<accession>A0AAD1MHS0</accession>
<evidence type="ECO:0000313" key="2">
    <source>
        <dbReference type="Proteomes" id="UP000467636"/>
    </source>
</evidence>
<sequence>MPALNFARFAPPIHAHSRIRGLRLIATDLDWAVGRGRDVYGRAEALLLALAGRHGVTRELNGPGLALLHNRIGG</sequence>
<organism evidence="1 2">
    <name type="scientific">Mycolicibacter terrae</name>
    <dbReference type="NCBI Taxonomy" id="1788"/>
    <lineage>
        <taxon>Bacteria</taxon>
        <taxon>Bacillati</taxon>
        <taxon>Actinomycetota</taxon>
        <taxon>Actinomycetes</taxon>
        <taxon>Mycobacteriales</taxon>
        <taxon>Mycobacteriaceae</taxon>
        <taxon>Mycolicibacter</taxon>
    </lineage>
</organism>
<keyword evidence="2" id="KW-1185">Reference proteome</keyword>
<protein>
    <submittedName>
        <fullName evidence="1">Uncharacterized protein</fullName>
    </submittedName>
</protein>
<gene>
    <name evidence="1" type="ORF">MTER_24470</name>
</gene>
<dbReference type="AlphaFoldDB" id="A0AAD1MHS0"/>